<dbReference type="PANTHER" id="PTHR33619:SF3">
    <property type="entry name" value="POLYSACCHARIDE EXPORT PROTEIN GFCE-RELATED"/>
    <property type="match status" value="1"/>
</dbReference>
<proteinExistence type="predicted"/>
<dbReference type="Pfam" id="PF10531">
    <property type="entry name" value="SLBB"/>
    <property type="match status" value="1"/>
</dbReference>
<gene>
    <name evidence="4" type="ORF">EG799_07730</name>
</gene>
<dbReference type="GO" id="GO:0015159">
    <property type="term" value="F:polysaccharide transmembrane transporter activity"/>
    <property type="evidence" value="ECO:0007669"/>
    <property type="project" value="InterPro"/>
</dbReference>
<keyword evidence="5" id="KW-1185">Reference proteome</keyword>
<dbReference type="InterPro" id="IPR019554">
    <property type="entry name" value="Soluble_ligand-bd"/>
</dbReference>
<evidence type="ECO:0000259" key="2">
    <source>
        <dbReference type="Pfam" id="PF02563"/>
    </source>
</evidence>
<evidence type="ECO:0000313" key="5">
    <source>
        <dbReference type="Proteomes" id="UP000275232"/>
    </source>
</evidence>
<reference evidence="4 5" key="1">
    <citation type="submission" date="2018-11" db="EMBL/GenBank/DDBJ databases">
        <title>Erythrobacter spongiae sp. nov., isolated from a marine sponge.</title>
        <authorList>
            <person name="Zhuang L."/>
            <person name="Luo L."/>
        </authorList>
    </citation>
    <scope>NUCLEOTIDE SEQUENCE [LARGE SCALE GENOMIC DNA]</scope>
    <source>
        <strain evidence="4 5">HN-E23</strain>
    </source>
</reference>
<comment type="caution">
    <text evidence="4">The sequence shown here is derived from an EMBL/GenBank/DDBJ whole genome shotgun (WGS) entry which is preliminary data.</text>
</comment>
<dbReference type="AlphaFoldDB" id="A0A3N5DM35"/>
<dbReference type="InterPro" id="IPR049712">
    <property type="entry name" value="Poly_export"/>
</dbReference>
<evidence type="ECO:0000259" key="3">
    <source>
        <dbReference type="Pfam" id="PF10531"/>
    </source>
</evidence>
<name>A0A3N5DM35_9SPHN</name>
<dbReference type="Pfam" id="PF02563">
    <property type="entry name" value="Poly_export"/>
    <property type="match status" value="1"/>
</dbReference>
<feature type="domain" description="Polysaccharide export protein N-terminal" evidence="2">
    <location>
        <begin position="41"/>
        <end position="115"/>
    </location>
</feature>
<dbReference type="Gene3D" id="3.30.1950.10">
    <property type="entry name" value="wza like domain"/>
    <property type="match status" value="1"/>
</dbReference>
<organism evidence="4 5">
    <name type="scientific">Aurantiacibacter spongiae</name>
    <dbReference type="NCBI Taxonomy" id="2488860"/>
    <lineage>
        <taxon>Bacteria</taxon>
        <taxon>Pseudomonadati</taxon>
        <taxon>Pseudomonadota</taxon>
        <taxon>Alphaproteobacteria</taxon>
        <taxon>Sphingomonadales</taxon>
        <taxon>Erythrobacteraceae</taxon>
        <taxon>Aurantiacibacter</taxon>
    </lineage>
</organism>
<dbReference type="PANTHER" id="PTHR33619">
    <property type="entry name" value="POLYSACCHARIDE EXPORT PROTEIN GFCE-RELATED"/>
    <property type="match status" value="1"/>
</dbReference>
<sequence>MLPAAASTLGACRSGPDFQLGPAATAPVPSLGQVGYGTALPVDYVLRQSDVISVTVFREPDLSLGETPISADGHISVPLLGTIQAAGLTTSELESQLERSLDAQYLRDANVSVNVLEAASHRVVVEGQVEQPGIFTFQPGTRLSGAIALAQGMVREADRSNVAIFRESPDGPTVAKFDYGAVQAGRMLDPVLMPGDRVVVGTSALSQGWQDALKAIPVFALFTRL</sequence>
<protein>
    <submittedName>
        <fullName evidence="4">Polysaccharide export protein</fullName>
    </submittedName>
</protein>
<dbReference type="Proteomes" id="UP000275232">
    <property type="component" value="Unassembled WGS sequence"/>
</dbReference>
<keyword evidence="1" id="KW-0732">Signal</keyword>
<evidence type="ECO:0000313" key="4">
    <source>
        <dbReference type="EMBL" id="RPF72752.1"/>
    </source>
</evidence>
<accession>A0A3N5DM35</accession>
<evidence type="ECO:0000256" key="1">
    <source>
        <dbReference type="ARBA" id="ARBA00022729"/>
    </source>
</evidence>
<dbReference type="OrthoDB" id="8410640at2"/>
<feature type="domain" description="Soluble ligand binding" evidence="3">
    <location>
        <begin position="123"/>
        <end position="173"/>
    </location>
</feature>
<dbReference type="InterPro" id="IPR003715">
    <property type="entry name" value="Poly_export_N"/>
</dbReference>
<dbReference type="EMBL" id="RPFZ01000001">
    <property type="protein sequence ID" value="RPF72752.1"/>
    <property type="molecule type" value="Genomic_DNA"/>
</dbReference>